<dbReference type="NCBIfam" id="TIGR01882">
    <property type="entry name" value="peptidase-T"/>
    <property type="match status" value="1"/>
</dbReference>
<dbReference type="Gene3D" id="3.40.630.10">
    <property type="entry name" value="Zn peptidases"/>
    <property type="match status" value="1"/>
</dbReference>
<keyword evidence="7 11" id="KW-0031">Aminopeptidase</keyword>
<dbReference type="PANTHER" id="PTHR42994:SF1">
    <property type="entry name" value="PEPTIDASE T"/>
    <property type="match status" value="1"/>
</dbReference>
<dbReference type="NCBIfam" id="NF009920">
    <property type="entry name" value="PRK13381.1"/>
    <property type="match status" value="1"/>
</dbReference>
<feature type="binding site" evidence="7 9">
    <location>
        <position position="176"/>
    </location>
    <ligand>
        <name>Zn(2+)</name>
        <dbReference type="ChEBI" id="CHEBI:29105"/>
        <label>2</label>
    </ligand>
</feature>
<dbReference type="GO" id="GO:0043171">
    <property type="term" value="P:peptide catabolic process"/>
    <property type="evidence" value="ECO:0007669"/>
    <property type="project" value="UniProtKB-UniRule"/>
</dbReference>
<dbReference type="KEGG" id="ipo:Ilyop_0596"/>
<dbReference type="GO" id="GO:0006508">
    <property type="term" value="P:proteolysis"/>
    <property type="evidence" value="ECO:0007669"/>
    <property type="project" value="UniProtKB-UniRule"/>
</dbReference>
<dbReference type="GO" id="GO:0008237">
    <property type="term" value="F:metallopeptidase activity"/>
    <property type="evidence" value="ECO:0007669"/>
    <property type="project" value="UniProtKB-KW"/>
</dbReference>
<evidence type="ECO:0000256" key="9">
    <source>
        <dbReference type="PIRSR" id="PIRSR037215-2"/>
    </source>
</evidence>
<evidence type="ECO:0000256" key="6">
    <source>
        <dbReference type="ARBA" id="ARBA00023049"/>
    </source>
</evidence>
<dbReference type="InterPro" id="IPR036264">
    <property type="entry name" value="Bact_exopeptidase_dim_dom"/>
</dbReference>
<accession>E3H6H1</accession>
<dbReference type="OrthoDB" id="9804934at2"/>
<dbReference type="InterPro" id="IPR001261">
    <property type="entry name" value="ArgE/DapE_CS"/>
</dbReference>
<comment type="similarity">
    <text evidence="1 7">Belongs to the peptidase M20B family.</text>
</comment>
<feature type="binding site" evidence="7 9">
    <location>
        <position position="141"/>
    </location>
    <ligand>
        <name>Zn(2+)</name>
        <dbReference type="ChEBI" id="CHEBI:29105"/>
        <label>2</label>
    </ligand>
</feature>
<organism evidence="11 12">
    <name type="scientific">Ilyobacter polytropus (strain ATCC 51220 / DSM 2926 / LMG 16218 / CuHBu1)</name>
    <dbReference type="NCBI Taxonomy" id="572544"/>
    <lineage>
        <taxon>Bacteria</taxon>
        <taxon>Fusobacteriati</taxon>
        <taxon>Fusobacteriota</taxon>
        <taxon>Fusobacteriia</taxon>
        <taxon>Fusobacteriales</taxon>
        <taxon>Fusobacteriaceae</taxon>
        <taxon>Ilyobacter</taxon>
    </lineage>
</organism>
<gene>
    <name evidence="7" type="primary">pepT</name>
    <name evidence="11" type="ordered locus">Ilyop_0596</name>
</gene>
<comment type="cofactor">
    <cofactor evidence="7 9">
        <name>Zn(2+)</name>
        <dbReference type="ChEBI" id="CHEBI:29105"/>
    </cofactor>
    <text evidence="7 9">Binds 2 Zn(2+) ions per subunit.</text>
</comment>
<dbReference type="CDD" id="cd03892">
    <property type="entry name" value="M20_peptT"/>
    <property type="match status" value="1"/>
</dbReference>
<dbReference type="InterPro" id="IPR002933">
    <property type="entry name" value="Peptidase_M20"/>
</dbReference>
<dbReference type="Proteomes" id="UP000006875">
    <property type="component" value="Chromosome"/>
</dbReference>
<evidence type="ECO:0000259" key="10">
    <source>
        <dbReference type="Pfam" id="PF07687"/>
    </source>
</evidence>
<dbReference type="PIRSF" id="PIRSF037215">
    <property type="entry name" value="Peptidase_M20B"/>
    <property type="match status" value="1"/>
</dbReference>
<dbReference type="EC" id="3.4.11.4" evidence="7"/>
<evidence type="ECO:0000313" key="12">
    <source>
        <dbReference type="Proteomes" id="UP000006875"/>
    </source>
</evidence>
<proteinExistence type="inferred from homology"/>
<keyword evidence="7" id="KW-0963">Cytoplasm</keyword>
<evidence type="ECO:0000256" key="7">
    <source>
        <dbReference type="HAMAP-Rule" id="MF_00550"/>
    </source>
</evidence>
<evidence type="ECO:0000256" key="1">
    <source>
        <dbReference type="ARBA" id="ARBA00009692"/>
    </source>
</evidence>
<dbReference type="Pfam" id="PF07687">
    <property type="entry name" value="M20_dimer"/>
    <property type="match status" value="1"/>
</dbReference>
<dbReference type="PROSITE" id="PS00758">
    <property type="entry name" value="ARGE_DAPE_CPG2_1"/>
    <property type="match status" value="1"/>
</dbReference>
<feature type="active site" evidence="7 8">
    <location>
        <position position="80"/>
    </location>
</feature>
<dbReference type="GO" id="GO:0008270">
    <property type="term" value="F:zinc ion binding"/>
    <property type="evidence" value="ECO:0007669"/>
    <property type="project" value="UniProtKB-UniRule"/>
</dbReference>
<dbReference type="SUPFAM" id="SSF53187">
    <property type="entry name" value="Zn-dependent exopeptidases"/>
    <property type="match status" value="1"/>
</dbReference>
<keyword evidence="12" id="KW-1185">Reference proteome</keyword>
<keyword evidence="3 7" id="KW-0479">Metal-binding</keyword>
<dbReference type="NCBIfam" id="NF003976">
    <property type="entry name" value="PRK05469.1"/>
    <property type="match status" value="1"/>
</dbReference>
<keyword evidence="2 7" id="KW-0645">Protease</keyword>
<sequence>MKKITERFFKYIKIDTKSDESRLTCPSTESQMGFAKLMVEELKAIGMDRVSLDDNGYVSATLSSNTDKDIPVIGFVAHMDTAPSFSGKNINPRIVEKYNGEEIILNNQDNIIMSPNDFPELKNYLGQDLIVTDGTTLLGADDKAGITEIITAMEYLINNPHIKHGEIKVGFTPDEEIGKGADLFDVEKFGADYAYTIDGGEIGELEYENFNAASAMIKINGRNIHPGTSKNKMVNSVLLGMELNSMLPVNERPEYTENYEGFFLLCDIKGDVESTNMNYIIRDHHIEKFDQKKNLIKNAVDFLNKKYGLGIFELEIKDSYYNMREKVLPVIEIVDIVKKSMEDIGINPIVKPIRGGTDGARLSYMGLPCPNIFTGGHNFHGKFEYIPVQSMEKSVELIVKICQNYVESEISIKKKK</sequence>
<dbReference type="EMBL" id="CP002281">
    <property type="protein sequence ID" value="ADO82384.1"/>
    <property type="molecule type" value="Genomic_DNA"/>
</dbReference>
<dbReference type="MEROPS" id="M20.003"/>
<dbReference type="STRING" id="572544.Ilyop_0596"/>
<feature type="binding site" evidence="7 9">
    <location>
        <position position="78"/>
    </location>
    <ligand>
        <name>Zn(2+)</name>
        <dbReference type="ChEBI" id="CHEBI:29105"/>
        <label>1</label>
    </ligand>
</feature>
<dbReference type="SUPFAM" id="SSF55031">
    <property type="entry name" value="Bacterial exopeptidase dimerisation domain"/>
    <property type="match status" value="1"/>
</dbReference>
<dbReference type="PROSITE" id="PS00759">
    <property type="entry name" value="ARGE_DAPE_CPG2_2"/>
    <property type="match status" value="1"/>
</dbReference>
<dbReference type="InterPro" id="IPR011650">
    <property type="entry name" value="Peptidase_M20_dimer"/>
</dbReference>
<dbReference type="InterPro" id="IPR010161">
    <property type="entry name" value="Peptidase_M20B"/>
</dbReference>
<comment type="catalytic activity">
    <reaction evidence="7">
        <text>Release of the N-terminal residue from a tripeptide.</text>
        <dbReference type="EC" id="3.4.11.4"/>
    </reaction>
</comment>
<feature type="binding site" evidence="7 9">
    <location>
        <position position="380"/>
    </location>
    <ligand>
        <name>Zn(2+)</name>
        <dbReference type="ChEBI" id="CHEBI:29105"/>
        <label>2</label>
    </ligand>
</feature>
<evidence type="ECO:0000256" key="5">
    <source>
        <dbReference type="ARBA" id="ARBA00022833"/>
    </source>
</evidence>
<feature type="binding site" evidence="7 9">
    <location>
        <position position="198"/>
    </location>
    <ligand>
        <name>Zn(2+)</name>
        <dbReference type="ChEBI" id="CHEBI:29105"/>
        <label>1</label>
    </ligand>
</feature>
<feature type="active site" description="Proton acceptor" evidence="7 8">
    <location>
        <position position="175"/>
    </location>
</feature>
<evidence type="ECO:0000256" key="3">
    <source>
        <dbReference type="ARBA" id="ARBA00022723"/>
    </source>
</evidence>
<dbReference type="Gene3D" id="3.30.70.360">
    <property type="match status" value="1"/>
</dbReference>
<dbReference type="HAMAP" id="MF_00550">
    <property type="entry name" value="Aminopeptidase_M20"/>
    <property type="match status" value="1"/>
</dbReference>
<evidence type="ECO:0000256" key="8">
    <source>
        <dbReference type="PIRSR" id="PIRSR037215-1"/>
    </source>
</evidence>
<comment type="function">
    <text evidence="7">Cleaves the N-terminal amino acid of tripeptides.</text>
</comment>
<evidence type="ECO:0000256" key="4">
    <source>
        <dbReference type="ARBA" id="ARBA00022801"/>
    </source>
</evidence>
<dbReference type="eggNOG" id="COG2195">
    <property type="taxonomic scope" value="Bacteria"/>
</dbReference>
<feature type="binding site" evidence="7 9">
    <location>
        <position position="141"/>
    </location>
    <ligand>
        <name>Zn(2+)</name>
        <dbReference type="ChEBI" id="CHEBI:29105"/>
        <label>1</label>
    </ligand>
</feature>
<protein>
    <recommendedName>
        <fullName evidence="7">Peptidase T</fullName>
        <ecNumber evidence="7">3.4.11.4</ecNumber>
    </recommendedName>
    <alternativeName>
        <fullName evidence="7">Aminotripeptidase</fullName>
        <shortName evidence="7">Tripeptidase</shortName>
    </alternativeName>
    <alternativeName>
        <fullName evidence="7">Tripeptide aminopeptidase</fullName>
    </alternativeName>
</protein>
<evidence type="ECO:0000256" key="2">
    <source>
        <dbReference type="ARBA" id="ARBA00022670"/>
    </source>
</evidence>
<dbReference type="Pfam" id="PF01546">
    <property type="entry name" value="Peptidase_M20"/>
    <property type="match status" value="1"/>
</dbReference>
<dbReference type="RefSeq" id="WP_013387054.1">
    <property type="nucleotide sequence ID" value="NC_014632.1"/>
</dbReference>
<keyword evidence="4 7" id="KW-0378">Hydrolase</keyword>
<feature type="domain" description="Peptidase M20 dimerisation" evidence="10">
    <location>
        <begin position="207"/>
        <end position="306"/>
    </location>
</feature>
<dbReference type="AlphaFoldDB" id="E3H6H1"/>
<evidence type="ECO:0000313" key="11">
    <source>
        <dbReference type="EMBL" id="ADO82384.1"/>
    </source>
</evidence>
<comment type="subcellular location">
    <subcellularLocation>
        <location evidence="7">Cytoplasm</location>
    </subcellularLocation>
</comment>
<name>E3H6H1_ILYPC</name>
<dbReference type="HOGENOM" id="CLU_053676_0_0_0"/>
<dbReference type="PANTHER" id="PTHR42994">
    <property type="entry name" value="PEPTIDASE T"/>
    <property type="match status" value="1"/>
</dbReference>
<dbReference type="GO" id="GO:0005829">
    <property type="term" value="C:cytosol"/>
    <property type="evidence" value="ECO:0007669"/>
    <property type="project" value="TreeGrafter"/>
</dbReference>
<dbReference type="GO" id="GO:0045148">
    <property type="term" value="F:tripeptide aminopeptidase activity"/>
    <property type="evidence" value="ECO:0007669"/>
    <property type="project" value="UniProtKB-UniRule"/>
</dbReference>
<keyword evidence="6 7" id="KW-0482">Metalloprotease</keyword>
<keyword evidence="5 7" id="KW-0862">Zinc</keyword>
<reference evidence="11 12" key="1">
    <citation type="journal article" date="2010" name="Stand. Genomic Sci.">
        <title>Complete genome sequence of Ilyobacter polytropus type strain (CuHbu1).</title>
        <authorList>
            <person name="Sikorski J."/>
            <person name="Chertkov O."/>
            <person name="Lapidus A."/>
            <person name="Nolan M."/>
            <person name="Lucas S."/>
            <person name="Del Rio T.G."/>
            <person name="Tice H."/>
            <person name="Cheng J.F."/>
            <person name="Tapia R."/>
            <person name="Han C."/>
            <person name="Goodwin L."/>
            <person name="Pitluck S."/>
            <person name="Liolios K."/>
            <person name="Ivanova N."/>
            <person name="Mavromatis K."/>
            <person name="Mikhailova N."/>
            <person name="Pati A."/>
            <person name="Chen A."/>
            <person name="Palaniappan K."/>
            <person name="Land M."/>
            <person name="Hauser L."/>
            <person name="Chang Y.J."/>
            <person name="Jeffries C.D."/>
            <person name="Brambilla E."/>
            <person name="Yasawong M."/>
            <person name="Rohde M."/>
            <person name="Pukall R."/>
            <person name="Spring S."/>
            <person name="Goker M."/>
            <person name="Woyke T."/>
            <person name="Bristow J."/>
            <person name="Eisen J.A."/>
            <person name="Markowitz V."/>
            <person name="Hugenholtz P."/>
            <person name="Kyrpides N.C."/>
            <person name="Klenk H.P."/>
        </authorList>
    </citation>
    <scope>NUCLEOTIDE SEQUENCE [LARGE SCALE GENOMIC DNA]</scope>
    <source>
        <strain evidence="12">ATCC 51220 / DSM 2926 / LMG 16218 / CuHBu1</strain>
    </source>
</reference>